<protein>
    <recommendedName>
        <fullName evidence="3">XRE family transcriptional regulator</fullName>
    </recommendedName>
</protein>
<evidence type="ECO:0000313" key="1">
    <source>
        <dbReference type="EMBL" id="RGP89885.1"/>
    </source>
</evidence>
<dbReference type="AlphaFoldDB" id="A0A395U0B9"/>
<sequence length="75" mass="8541">MKKEQFIKVRDLLGMDNLTLGKELGYTHTKYQCKQIDNLASGSSAIKPVVVLALECLARRKSKLSEFKKILEDEK</sequence>
<gene>
    <name evidence="1" type="ORF">BC353_10010</name>
</gene>
<accession>A0A395U0B9</accession>
<dbReference type="Proteomes" id="UP000266701">
    <property type="component" value="Unassembled WGS sequence"/>
</dbReference>
<evidence type="ECO:0000313" key="2">
    <source>
        <dbReference type="Proteomes" id="UP000266701"/>
    </source>
</evidence>
<proteinExistence type="predicted"/>
<dbReference type="RefSeq" id="WP_114729279.1">
    <property type="nucleotide sequence ID" value="NZ_CP053818.1"/>
</dbReference>
<organism evidence="1 2">
    <name type="scientific">Vibrio cholerae</name>
    <dbReference type="NCBI Taxonomy" id="666"/>
    <lineage>
        <taxon>Bacteria</taxon>
        <taxon>Pseudomonadati</taxon>
        <taxon>Pseudomonadota</taxon>
        <taxon>Gammaproteobacteria</taxon>
        <taxon>Vibrionales</taxon>
        <taxon>Vibrionaceae</taxon>
        <taxon>Vibrio</taxon>
    </lineage>
</organism>
<reference evidence="1 2" key="1">
    <citation type="journal article" date="2017" name="Emerg. Infect. Dis.">
        <title>Carbapenemase VCC-1-Producing Vibrio cholerae in Coastal Waters of Germany.</title>
        <authorList>
            <person name="Hammerl J.A."/>
            <person name="Jackel C."/>
            <person name="Bortolaia V."/>
            <person name="Schwartz K."/>
            <person name="Bier N."/>
            <person name="Hendriksen R.S."/>
            <person name="Guerra B."/>
            <person name="Strauch E."/>
        </authorList>
    </citation>
    <scope>NUCLEOTIDE SEQUENCE [LARGE SCALE GENOMIC DNA]</scope>
    <source>
        <strain evidence="1 2">VN-2825</strain>
    </source>
</reference>
<name>A0A395U0B9_VIBCL</name>
<dbReference type="EMBL" id="MCBA01000067">
    <property type="protein sequence ID" value="RGP89885.1"/>
    <property type="molecule type" value="Genomic_DNA"/>
</dbReference>
<comment type="caution">
    <text evidence="1">The sequence shown here is derived from an EMBL/GenBank/DDBJ whole genome shotgun (WGS) entry which is preliminary data.</text>
</comment>
<evidence type="ECO:0008006" key="3">
    <source>
        <dbReference type="Google" id="ProtNLM"/>
    </source>
</evidence>